<accession>A0A1U9JTC0</accession>
<keyword evidence="1" id="KW-0472">Membrane</keyword>
<dbReference type="KEGG" id="thd:BHV28_03980"/>
<feature type="transmembrane region" description="Helical" evidence="1">
    <location>
        <begin position="57"/>
        <end position="75"/>
    </location>
</feature>
<reference evidence="2 3" key="2">
    <citation type="journal article" date="2016" name="Sci. Rep.">
        <title>The genome of Rhizobiales bacteria in predatory ants reveals urease gene functions but no genes for nitrogen fixation.</title>
        <authorList>
            <person name="Neuvonen M.M."/>
            <person name="Tamarit D."/>
            <person name="Naslund K."/>
            <person name="Liebig J."/>
            <person name="Feldhaar H."/>
            <person name="Moran N.A."/>
            <person name="Guy L."/>
            <person name="Andersson S.G."/>
        </authorList>
    </citation>
    <scope>NUCLEOTIDE SEQUENCE [LARGE SCALE GENOMIC DNA]</scope>
    <source>
        <strain evidence="2 3">Hsal</strain>
    </source>
</reference>
<evidence type="ECO:0000313" key="3">
    <source>
        <dbReference type="Proteomes" id="UP000188912"/>
    </source>
</evidence>
<feature type="transmembrane region" description="Helical" evidence="1">
    <location>
        <begin position="29"/>
        <end position="51"/>
    </location>
</feature>
<dbReference type="Proteomes" id="UP000188912">
    <property type="component" value="Chromosome"/>
</dbReference>
<keyword evidence="1" id="KW-0812">Transmembrane</keyword>
<reference evidence="2 3" key="1">
    <citation type="journal article" date="2010" name="Science">
        <title>Genomic comparison of the ants Camponotus floridanus and Harpegnathos saltator.</title>
        <authorList>
            <person name="Bonasio R."/>
            <person name="Zhang G."/>
            <person name="Ye C."/>
            <person name="Mutti N.S."/>
            <person name="Fang X."/>
            <person name="Qin N."/>
            <person name="Donahue G."/>
            <person name="Yang P."/>
            <person name="Li Q."/>
            <person name="Li C."/>
            <person name="Zhang P."/>
            <person name="Huang Z."/>
            <person name="Berger S.L."/>
            <person name="Reinberg D."/>
            <person name="Wang J."/>
            <person name="Liebig J."/>
        </authorList>
    </citation>
    <scope>NUCLEOTIDE SEQUENCE [LARGE SCALE GENOMIC DNA]</scope>
    <source>
        <strain evidence="2 3">Hsal</strain>
    </source>
</reference>
<keyword evidence="1" id="KW-1133">Transmembrane helix</keyword>
<name>A0A1U9JTC0_9HYPH</name>
<evidence type="ECO:0000313" key="2">
    <source>
        <dbReference type="EMBL" id="AQS41111.1"/>
    </source>
</evidence>
<proteinExistence type="predicted"/>
<protein>
    <submittedName>
        <fullName evidence="2">Nodulation formation efficiency D like protein</fullName>
    </submittedName>
</protein>
<dbReference type="AlphaFoldDB" id="A0A1U9JTC0"/>
<dbReference type="GO" id="GO:0005886">
    <property type="term" value="C:plasma membrane"/>
    <property type="evidence" value="ECO:0007669"/>
    <property type="project" value="TreeGrafter"/>
</dbReference>
<dbReference type="InterPro" id="IPR052165">
    <property type="entry name" value="Membrane_assoc_protease"/>
</dbReference>
<organism evidence="2 3">
    <name type="scientific">Candidatus Tokpelaia hoelldobleri</name>
    <dbReference type="NCBI Taxonomy" id="1902579"/>
    <lineage>
        <taxon>Bacteria</taxon>
        <taxon>Pseudomonadati</taxon>
        <taxon>Pseudomonadota</taxon>
        <taxon>Alphaproteobacteria</taxon>
        <taxon>Hyphomicrobiales</taxon>
        <taxon>Candidatus Tokpelaia</taxon>
    </lineage>
</organism>
<evidence type="ECO:0000256" key="1">
    <source>
        <dbReference type="SAM" id="Phobius"/>
    </source>
</evidence>
<dbReference type="STRING" id="1902579.BHV28_03980"/>
<sequence>MELLTISGLWNWVILGFALLLLELLIPGVFLVWIGIAALITAIFSALANIIGLLAGWQSQIVVFLLLCVVLVWITQRFAAQLEHSEAPLLNRRTDEMLDMVITLSEPLHNGSGHTHIDDTIWRITGKDMPKGTRIRLVAYQNGAFQVEPDTSF</sequence>
<gene>
    <name evidence="2" type="primary">nfeD</name>
    <name evidence="2" type="ORF">BHV28_03980</name>
</gene>
<feature type="transmembrane region" description="Helical" evidence="1">
    <location>
        <begin position="6"/>
        <end position="22"/>
    </location>
</feature>
<keyword evidence="3" id="KW-1185">Reference proteome</keyword>
<dbReference type="EMBL" id="CP017315">
    <property type="protein sequence ID" value="AQS41111.1"/>
    <property type="molecule type" value="Genomic_DNA"/>
</dbReference>
<dbReference type="PANTHER" id="PTHR33507:SF3">
    <property type="entry name" value="INNER MEMBRANE PROTEIN YBBJ"/>
    <property type="match status" value="1"/>
</dbReference>
<dbReference type="PANTHER" id="PTHR33507">
    <property type="entry name" value="INNER MEMBRANE PROTEIN YBBJ"/>
    <property type="match status" value="1"/>
</dbReference>